<name>A0A9Q0X9K5_9SAUR</name>
<organism evidence="1 2">
    <name type="scientific">Phrynocephalus forsythii</name>
    <dbReference type="NCBI Taxonomy" id="171643"/>
    <lineage>
        <taxon>Eukaryota</taxon>
        <taxon>Metazoa</taxon>
        <taxon>Chordata</taxon>
        <taxon>Craniata</taxon>
        <taxon>Vertebrata</taxon>
        <taxon>Euteleostomi</taxon>
        <taxon>Lepidosauria</taxon>
        <taxon>Squamata</taxon>
        <taxon>Bifurcata</taxon>
        <taxon>Unidentata</taxon>
        <taxon>Episquamata</taxon>
        <taxon>Toxicofera</taxon>
        <taxon>Iguania</taxon>
        <taxon>Acrodonta</taxon>
        <taxon>Agamidae</taxon>
        <taxon>Agaminae</taxon>
        <taxon>Phrynocephalus</taxon>
    </lineage>
</organism>
<evidence type="ECO:0000313" key="1">
    <source>
        <dbReference type="EMBL" id="KAJ7307298.1"/>
    </source>
</evidence>
<comment type="caution">
    <text evidence="1">The sequence shown here is derived from an EMBL/GenBank/DDBJ whole genome shotgun (WGS) entry which is preliminary data.</text>
</comment>
<proteinExistence type="predicted"/>
<dbReference type="AlphaFoldDB" id="A0A9Q0X9K5"/>
<keyword evidence="2" id="KW-1185">Reference proteome</keyword>
<reference evidence="1" key="1">
    <citation type="journal article" date="2023" name="DNA Res.">
        <title>Chromosome-level genome assembly of Phrynocephalus forsythii using third-generation DNA sequencing and Hi-C analysis.</title>
        <authorList>
            <person name="Qi Y."/>
            <person name="Zhao W."/>
            <person name="Zhao Y."/>
            <person name="Niu C."/>
            <person name="Cao S."/>
            <person name="Zhang Y."/>
        </authorList>
    </citation>
    <scope>NUCLEOTIDE SEQUENCE</scope>
    <source>
        <tissue evidence="1">Muscle</tissue>
    </source>
</reference>
<gene>
    <name evidence="1" type="ORF">JRQ81_009304</name>
</gene>
<accession>A0A9Q0X9K5</accession>
<dbReference type="Proteomes" id="UP001142489">
    <property type="component" value="Unassembled WGS sequence"/>
</dbReference>
<dbReference type="EMBL" id="JAPFRF010000019">
    <property type="protein sequence ID" value="KAJ7307298.1"/>
    <property type="molecule type" value="Genomic_DNA"/>
</dbReference>
<protein>
    <submittedName>
        <fullName evidence="1">Uncharacterized protein</fullName>
    </submittedName>
</protein>
<evidence type="ECO:0000313" key="2">
    <source>
        <dbReference type="Proteomes" id="UP001142489"/>
    </source>
</evidence>
<sequence length="161" mass="17582">MFFTRCSEVTPCFKATTVAFSLLAGTLRYALHPWPMGQGTWAGWKSRDIVEAGQVGIQSPAFPVVLPSSHAWKYRGGAGALRAGRAPRKARIHLVLLSQPLRYLPLGVSYKGTLTPPRDIKRGQEARRSSSLTDSLEQIHLVPGFRADPWGTLSGPQGTTQ</sequence>